<dbReference type="OrthoDB" id="6347512at2759"/>
<name>H2ANU1_KAZAF</name>
<organism evidence="1 2">
    <name type="scientific">Kazachstania africana (strain ATCC 22294 / BCRC 22015 / CBS 2517 / CECT 1963 / NBRC 1671 / NRRL Y-8276)</name>
    <name type="common">Yeast</name>
    <name type="synonym">Kluyveromyces africanus</name>
    <dbReference type="NCBI Taxonomy" id="1071382"/>
    <lineage>
        <taxon>Eukaryota</taxon>
        <taxon>Fungi</taxon>
        <taxon>Dikarya</taxon>
        <taxon>Ascomycota</taxon>
        <taxon>Saccharomycotina</taxon>
        <taxon>Saccharomycetes</taxon>
        <taxon>Saccharomycetales</taxon>
        <taxon>Saccharomycetaceae</taxon>
        <taxon>Kazachstania</taxon>
    </lineage>
</organism>
<sequence length="733" mass="85745">MPITFNEALTKLLNSEATTDQWQVKQYLQKIRSHTAKHGVSSNQILLLIRYVCQTTVISEDVKLDIIGNCLIPNDYMNYDIIEEILSHLGSPTIFSPHKIRPSKNVQISLCRWLVHVFLLLPKTANDECLSTLIHLWKFDYIQTWISYLIIWYTERSKQIKQWRIKLLVKTAKKPGYTNAAANASLILKRYMSIVGTSEKISRLISQLTYKTEDLKSLQNLQFDKVFIGKLEKVLIQEAPNRFSKYIIEDKLELFIAQLRDSDIDPRKLNFRSNVPEDTSNLYNIYTLHQLYQNWSDIRLPKNVEPLFPLSRHNIIQFYPLALYRENLSSGNKNFEEFWSQMYNWLLINLRNCFQKKLTTSTERNILFYNIIKNCQVFSVFVPRILNDFLTLENFLADTNLFVALCERLFPLVIPPNDLPDFRNRLLKILAICHLSKTAKGDQSFCSNTRTFPAVCHSMIRMFENWITQYADRTDIIEFSLDLLNDLRKLLLANLKHSQDDRNVSICLMILLNVLSSVSYKHERDTTAYSNFLEKLILKNYTVNKLITFDDPILMDACCKYLIGIKNLLLDRPATDIYVQLQNQYIMDTTNYLWRNKIISSRKFFNIPSDFIKAFSENLLSQTPNLKPKSIYSITGISAFSYVTLVAERTLEERYHTNIQYHELLTEEGFKRFSELIAERADGTSNVWIPNVETFTDLKTELVKQLKKMAPYGNTALFLFTYLKSLSKYKDSS</sequence>
<dbReference type="KEGG" id="kaf:KAFR_0A06060"/>
<dbReference type="InParanoid" id="H2ANU1"/>
<dbReference type="FunCoup" id="H2ANU1">
    <property type="interactions" value="103"/>
</dbReference>
<dbReference type="eggNOG" id="ENOG502QS8Q">
    <property type="taxonomic scope" value="Eukaryota"/>
</dbReference>
<dbReference type="CDD" id="cd22647">
    <property type="entry name" value="CTF3_NTD_HEAT"/>
    <property type="match status" value="1"/>
</dbReference>
<proteinExistence type="predicted"/>
<dbReference type="GeneID" id="13886507"/>
<dbReference type="AlphaFoldDB" id="H2ANU1"/>
<keyword evidence="2" id="KW-1185">Reference proteome</keyword>
<evidence type="ECO:0000313" key="1">
    <source>
        <dbReference type="EMBL" id="CCF56041.1"/>
    </source>
</evidence>
<dbReference type="Proteomes" id="UP000005220">
    <property type="component" value="Chromosome 1"/>
</dbReference>
<dbReference type="HOGENOM" id="CLU_022668_0_0_1"/>
<dbReference type="EMBL" id="HE650821">
    <property type="protein sequence ID" value="CCF56041.1"/>
    <property type="molecule type" value="Genomic_DNA"/>
</dbReference>
<reference evidence="1 2" key="1">
    <citation type="journal article" date="2011" name="Proc. Natl. Acad. Sci. U.S.A.">
        <title>Evolutionary erosion of yeast sex chromosomes by mating-type switching accidents.</title>
        <authorList>
            <person name="Gordon J.L."/>
            <person name="Armisen D."/>
            <person name="Proux-Wera E."/>
            <person name="Oheigeartaigh S.S."/>
            <person name="Byrne K.P."/>
            <person name="Wolfe K.H."/>
        </authorList>
    </citation>
    <scope>NUCLEOTIDE SEQUENCE [LARGE SCALE GENOMIC DNA]</scope>
    <source>
        <strain evidence="2">ATCC 22294 / BCRC 22015 / CBS 2517 / CECT 1963 / NBRC 1671 / NRRL Y-8276</strain>
    </source>
</reference>
<evidence type="ECO:0000313" key="2">
    <source>
        <dbReference type="Proteomes" id="UP000005220"/>
    </source>
</evidence>
<protein>
    <submittedName>
        <fullName evidence="1">Uncharacterized protein</fullName>
    </submittedName>
</protein>
<dbReference type="RefSeq" id="XP_003955176.1">
    <property type="nucleotide sequence ID" value="XM_003955127.1"/>
</dbReference>
<accession>H2ANU1</accession>
<dbReference type="STRING" id="1071382.H2ANU1"/>
<gene>
    <name evidence="1" type="primary">KAFR0A06060</name>
    <name evidence="1" type="ORF">KAFR_0A06060</name>
</gene>